<evidence type="ECO:0000256" key="1">
    <source>
        <dbReference type="SAM" id="SignalP"/>
    </source>
</evidence>
<dbReference type="Proteomes" id="UP001642484">
    <property type="component" value="Unassembled WGS sequence"/>
</dbReference>
<protein>
    <recommendedName>
        <fullName evidence="5">Secreted protein</fullName>
    </recommendedName>
</protein>
<reference evidence="2 4" key="1">
    <citation type="submission" date="2024-02" db="EMBL/GenBank/DDBJ databases">
        <authorList>
            <person name="Chen Y."/>
            <person name="Shah S."/>
            <person name="Dougan E. K."/>
            <person name="Thang M."/>
            <person name="Chan C."/>
        </authorList>
    </citation>
    <scope>NUCLEOTIDE SEQUENCE [LARGE SCALE GENOMIC DNA]</scope>
</reference>
<keyword evidence="4" id="KW-1185">Reference proteome</keyword>
<sequence length="142" mass="16202">MYWLYLTFRPWLHTLFLAIQIDAESLCVSQHATCWARNGHKSPTVHRGFVKVATKSTQASIAQATAGGGAKLVFNWRAGAVYPFQQHGGWRHHQHEQQNESASWQEKWQEKGQKGYFGKHAMMSHKERESKGAMCDVIYSIA</sequence>
<proteinExistence type="predicted"/>
<evidence type="ECO:0008006" key="5">
    <source>
        <dbReference type="Google" id="ProtNLM"/>
    </source>
</evidence>
<feature type="signal peptide" evidence="1">
    <location>
        <begin position="1"/>
        <end position="23"/>
    </location>
</feature>
<dbReference type="EMBL" id="CAXAMN010024250">
    <property type="protein sequence ID" value="CAK9084934.1"/>
    <property type="molecule type" value="Genomic_DNA"/>
</dbReference>
<evidence type="ECO:0000313" key="3">
    <source>
        <dbReference type="EMBL" id="CAK9084934.1"/>
    </source>
</evidence>
<gene>
    <name evidence="2" type="ORF">CCMP2556_LOCUS40908</name>
    <name evidence="3" type="ORF">CCMP2556_LOCUS41262</name>
</gene>
<evidence type="ECO:0000313" key="2">
    <source>
        <dbReference type="EMBL" id="CAK9084016.1"/>
    </source>
</evidence>
<feature type="chain" id="PRO_5045029462" description="Secreted protein" evidence="1">
    <location>
        <begin position="24"/>
        <end position="142"/>
    </location>
</feature>
<dbReference type="EMBL" id="CAXAMN010024139">
    <property type="protein sequence ID" value="CAK9084016.1"/>
    <property type="molecule type" value="Genomic_DNA"/>
</dbReference>
<keyword evidence="1" id="KW-0732">Signal</keyword>
<name>A0ABP0Q711_9DINO</name>
<evidence type="ECO:0000313" key="4">
    <source>
        <dbReference type="Proteomes" id="UP001642484"/>
    </source>
</evidence>
<organism evidence="2 4">
    <name type="scientific">Durusdinium trenchii</name>
    <dbReference type="NCBI Taxonomy" id="1381693"/>
    <lineage>
        <taxon>Eukaryota</taxon>
        <taxon>Sar</taxon>
        <taxon>Alveolata</taxon>
        <taxon>Dinophyceae</taxon>
        <taxon>Suessiales</taxon>
        <taxon>Symbiodiniaceae</taxon>
        <taxon>Durusdinium</taxon>
    </lineage>
</organism>
<comment type="caution">
    <text evidence="2">The sequence shown here is derived from an EMBL/GenBank/DDBJ whole genome shotgun (WGS) entry which is preliminary data.</text>
</comment>
<accession>A0ABP0Q711</accession>